<evidence type="ECO:0000256" key="2">
    <source>
        <dbReference type="ARBA" id="ARBA00022692"/>
    </source>
</evidence>
<evidence type="ECO:0000256" key="1">
    <source>
        <dbReference type="ARBA" id="ARBA00004141"/>
    </source>
</evidence>
<gene>
    <name evidence="7" type="ORF">E6W36_08525</name>
</gene>
<keyword evidence="8" id="KW-1185">Reference proteome</keyword>
<evidence type="ECO:0000259" key="6">
    <source>
        <dbReference type="Pfam" id="PF04932"/>
    </source>
</evidence>
<name>A0A4D7C843_9SPHN</name>
<dbReference type="KEGG" id="hgn:E6W36_08525"/>
<feature type="transmembrane region" description="Helical" evidence="5">
    <location>
        <begin position="61"/>
        <end position="78"/>
    </location>
</feature>
<dbReference type="EMBL" id="CP039704">
    <property type="protein sequence ID" value="QCI79568.1"/>
    <property type="molecule type" value="Genomic_DNA"/>
</dbReference>
<reference evidence="8" key="1">
    <citation type="submission" date="2019-04" db="EMBL/GenBank/DDBJ databases">
        <title>Complete genome sequence of Sphingomonas sp. W1-2-3.</title>
        <authorList>
            <person name="Im W.T."/>
        </authorList>
    </citation>
    <scope>NUCLEOTIDE SEQUENCE [LARGE SCALE GENOMIC DNA]</scope>
    <source>
        <strain evidence="8">W1-2-3</strain>
    </source>
</reference>
<evidence type="ECO:0000256" key="4">
    <source>
        <dbReference type="ARBA" id="ARBA00023136"/>
    </source>
</evidence>
<dbReference type="PANTHER" id="PTHR37422:SF23">
    <property type="entry name" value="TEICHURONIC ACID BIOSYNTHESIS PROTEIN TUAE"/>
    <property type="match status" value="1"/>
</dbReference>
<keyword evidence="7" id="KW-0436">Ligase</keyword>
<feature type="domain" description="O-antigen ligase-related" evidence="6">
    <location>
        <begin position="186"/>
        <end position="330"/>
    </location>
</feature>
<keyword evidence="3 5" id="KW-1133">Transmembrane helix</keyword>
<accession>A0A4D7C843</accession>
<comment type="subcellular location">
    <subcellularLocation>
        <location evidence="1">Membrane</location>
        <topology evidence="1">Multi-pass membrane protein</topology>
    </subcellularLocation>
</comment>
<dbReference type="PANTHER" id="PTHR37422">
    <property type="entry name" value="TEICHURONIC ACID BIOSYNTHESIS PROTEIN TUAE"/>
    <property type="match status" value="1"/>
</dbReference>
<dbReference type="GO" id="GO:0016874">
    <property type="term" value="F:ligase activity"/>
    <property type="evidence" value="ECO:0007669"/>
    <property type="project" value="UniProtKB-KW"/>
</dbReference>
<dbReference type="Pfam" id="PF04932">
    <property type="entry name" value="Wzy_C"/>
    <property type="match status" value="1"/>
</dbReference>
<keyword evidence="4 5" id="KW-0472">Membrane</keyword>
<feature type="transmembrane region" description="Helical" evidence="5">
    <location>
        <begin position="350"/>
        <end position="370"/>
    </location>
</feature>
<feature type="transmembrane region" description="Helical" evidence="5">
    <location>
        <begin position="90"/>
        <end position="115"/>
    </location>
</feature>
<evidence type="ECO:0000256" key="3">
    <source>
        <dbReference type="ARBA" id="ARBA00022989"/>
    </source>
</evidence>
<proteinExistence type="predicted"/>
<feature type="transmembrane region" description="Helical" evidence="5">
    <location>
        <begin position="376"/>
        <end position="392"/>
    </location>
</feature>
<evidence type="ECO:0000313" key="8">
    <source>
        <dbReference type="Proteomes" id="UP000298714"/>
    </source>
</evidence>
<dbReference type="AlphaFoldDB" id="A0A4D7C843"/>
<evidence type="ECO:0000256" key="5">
    <source>
        <dbReference type="SAM" id="Phobius"/>
    </source>
</evidence>
<evidence type="ECO:0000313" key="7">
    <source>
        <dbReference type="EMBL" id="QCI79568.1"/>
    </source>
</evidence>
<dbReference type="InterPro" id="IPR051533">
    <property type="entry name" value="WaaL-like"/>
</dbReference>
<protein>
    <submittedName>
        <fullName evidence="7">O-antigen ligase family protein</fullName>
    </submittedName>
</protein>
<keyword evidence="2 5" id="KW-0812">Transmembrane</keyword>
<sequence>MSGRSSPRACCLSACWCSSPAKRAGAAARRVAPDLGASERGAQRLAQRHHQRHPGITRNALGWYQYYLVLFLLGWAVGRNRDSAEAGLKALLVVEVGLACYGAFILAAGNTAVAFAERVAYRDSLTATFINKNSYATFVGLGVVTALGMIVSTLRREINREDPLHIQVRTVIQLLITRYFLLVLCFSVLCVALSFTGSRAGVLTTALACGIMIILVLSRRGLRMQSLLGAAALLALGVGGIMSIAGGRMTEGFTSASAFDSIDDRSVIYKSAITAFHHTPLLGNGLGSFEYVFTPYISDELIGLRSVVDAHSSYLENMIELGWPGTLVLLLSLGLLAYACYNGIYRRKRVLPYSLIGLGATVQVGLHSLVDFSLEIPAVTSAYVLLLAFGVAQSTSTRWH</sequence>
<dbReference type="InterPro" id="IPR007016">
    <property type="entry name" value="O-antigen_ligase-rel_domated"/>
</dbReference>
<organism evidence="7 8">
    <name type="scientific">Hankyongella ginsenosidimutans</name>
    <dbReference type="NCBI Taxonomy" id="1763828"/>
    <lineage>
        <taxon>Bacteria</taxon>
        <taxon>Pseudomonadati</taxon>
        <taxon>Pseudomonadota</taxon>
        <taxon>Alphaproteobacteria</taxon>
        <taxon>Sphingomonadales</taxon>
        <taxon>Sphingomonadaceae</taxon>
        <taxon>Hankyongella</taxon>
    </lineage>
</organism>
<feature type="transmembrane region" description="Helical" evidence="5">
    <location>
        <begin position="321"/>
        <end position="341"/>
    </location>
</feature>
<dbReference type="Proteomes" id="UP000298714">
    <property type="component" value="Chromosome"/>
</dbReference>
<feature type="transmembrane region" description="Helical" evidence="5">
    <location>
        <begin position="227"/>
        <end position="245"/>
    </location>
</feature>
<feature type="transmembrane region" description="Helical" evidence="5">
    <location>
        <begin position="135"/>
        <end position="154"/>
    </location>
</feature>
<feature type="transmembrane region" description="Helical" evidence="5">
    <location>
        <begin position="201"/>
        <end position="218"/>
    </location>
</feature>
<feature type="transmembrane region" description="Helical" evidence="5">
    <location>
        <begin position="175"/>
        <end position="195"/>
    </location>
</feature>
<dbReference type="GO" id="GO:0016020">
    <property type="term" value="C:membrane"/>
    <property type="evidence" value="ECO:0007669"/>
    <property type="project" value="UniProtKB-SubCell"/>
</dbReference>